<evidence type="ECO:0000256" key="4">
    <source>
        <dbReference type="ARBA" id="ARBA00023163"/>
    </source>
</evidence>
<dbReference type="InterPro" id="IPR015633">
    <property type="entry name" value="E2F"/>
</dbReference>
<dbReference type="GO" id="GO:0005634">
    <property type="term" value="C:nucleus"/>
    <property type="evidence" value="ECO:0007669"/>
    <property type="project" value="UniProtKB-SubCell"/>
</dbReference>
<evidence type="ECO:0000256" key="6">
    <source>
        <dbReference type="RuleBase" id="RU003796"/>
    </source>
</evidence>
<dbReference type="SUPFAM" id="SSF46785">
    <property type="entry name" value="Winged helix' DNA-binding domain"/>
    <property type="match status" value="1"/>
</dbReference>
<dbReference type="InterPro" id="IPR032198">
    <property type="entry name" value="E2F_CC-MB"/>
</dbReference>
<dbReference type="InterPro" id="IPR036388">
    <property type="entry name" value="WH-like_DNA-bd_sf"/>
</dbReference>
<dbReference type="Gene3D" id="6.10.250.540">
    <property type="match status" value="1"/>
</dbReference>
<feature type="domain" description="E2F/DP family winged-helix DNA-binding" evidence="8">
    <location>
        <begin position="154"/>
        <end position="219"/>
    </location>
</feature>
<dbReference type="Proteomes" id="UP001552299">
    <property type="component" value="Unassembled WGS sequence"/>
</dbReference>
<dbReference type="Gene3D" id="1.10.10.10">
    <property type="entry name" value="Winged helix-like DNA-binding domain superfamily/Winged helix DNA-binding domain"/>
    <property type="match status" value="1"/>
</dbReference>
<dbReference type="SMART" id="SM01372">
    <property type="entry name" value="E2F_TDP"/>
    <property type="match status" value="1"/>
</dbReference>
<dbReference type="SUPFAM" id="SSF144074">
    <property type="entry name" value="E2F-DP heterodimerization region"/>
    <property type="match status" value="1"/>
</dbReference>
<dbReference type="Pfam" id="PF16421">
    <property type="entry name" value="E2F_CC-MB"/>
    <property type="match status" value="1"/>
</dbReference>
<dbReference type="GO" id="GO:0003677">
    <property type="term" value="F:DNA binding"/>
    <property type="evidence" value="ECO:0007669"/>
    <property type="project" value="UniProtKB-KW"/>
</dbReference>
<reference evidence="9 10" key="1">
    <citation type="journal article" date="2024" name="Plant Biotechnol. J.">
        <title>Dendrobium thyrsiflorum genome and its molecular insights into genes involved in important horticultural traits.</title>
        <authorList>
            <person name="Chen B."/>
            <person name="Wang J.Y."/>
            <person name="Zheng P.J."/>
            <person name="Li K.L."/>
            <person name="Liang Y.M."/>
            <person name="Chen X.F."/>
            <person name="Zhang C."/>
            <person name="Zhao X."/>
            <person name="He X."/>
            <person name="Zhang G.Q."/>
            <person name="Liu Z.J."/>
            <person name="Xu Q."/>
        </authorList>
    </citation>
    <scope>NUCLEOTIDE SEQUENCE [LARGE SCALE GENOMIC DNA]</scope>
    <source>
        <strain evidence="9">GZMU011</strain>
    </source>
</reference>
<proteinExistence type="inferred from homology"/>
<feature type="compositionally biased region" description="Basic residues" evidence="7">
    <location>
        <begin position="121"/>
        <end position="133"/>
    </location>
</feature>
<dbReference type="Pfam" id="PF02319">
    <property type="entry name" value="WHD_E2F_TDP"/>
    <property type="match status" value="1"/>
</dbReference>
<keyword evidence="10" id="KW-1185">Reference proteome</keyword>
<evidence type="ECO:0000256" key="1">
    <source>
        <dbReference type="ARBA" id="ARBA00010940"/>
    </source>
</evidence>
<evidence type="ECO:0000313" key="10">
    <source>
        <dbReference type="Proteomes" id="UP001552299"/>
    </source>
</evidence>
<comment type="subcellular location">
    <subcellularLocation>
        <location evidence="6">Nucleus</location>
    </subcellularLocation>
</comment>
<evidence type="ECO:0000313" key="9">
    <source>
        <dbReference type="EMBL" id="KAL0913930.1"/>
    </source>
</evidence>
<keyword evidence="2 6" id="KW-0805">Transcription regulation</keyword>
<gene>
    <name evidence="9" type="ORF">M5K25_017423</name>
</gene>
<evidence type="ECO:0000256" key="2">
    <source>
        <dbReference type="ARBA" id="ARBA00023015"/>
    </source>
</evidence>
<accession>A0ABD0UMI5</accession>
<keyword evidence="3 6" id="KW-0238">DNA-binding</keyword>
<dbReference type="InterPro" id="IPR037241">
    <property type="entry name" value="E2F-DP_heterodim"/>
</dbReference>
<keyword evidence="5" id="KW-0131">Cell cycle</keyword>
<dbReference type="InterPro" id="IPR003316">
    <property type="entry name" value="E2F_WHTH_DNA-bd_dom"/>
</dbReference>
<protein>
    <recommendedName>
        <fullName evidence="8">E2F/DP family winged-helix DNA-binding domain-containing protein</fullName>
    </recommendedName>
</protein>
<dbReference type="CDD" id="cd14660">
    <property type="entry name" value="E2F_DD"/>
    <property type="match status" value="1"/>
</dbReference>
<evidence type="ECO:0000256" key="5">
    <source>
        <dbReference type="ARBA" id="ARBA00023306"/>
    </source>
</evidence>
<keyword evidence="6" id="KW-0539">Nucleus</keyword>
<dbReference type="PANTHER" id="PTHR12081">
    <property type="entry name" value="TRANSCRIPTION FACTOR E2F"/>
    <property type="match status" value="1"/>
</dbReference>
<comment type="caution">
    <text evidence="9">The sequence shown here is derived from an EMBL/GenBank/DDBJ whole genome shotgun (WGS) entry which is preliminary data.</text>
</comment>
<keyword evidence="4 6" id="KW-0804">Transcription</keyword>
<dbReference type="AlphaFoldDB" id="A0ABD0UMI5"/>
<dbReference type="PANTHER" id="PTHR12081:SF18">
    <property type="entry name" value="TRANSCRIPTION FACTOR E2F2-RELATED"/>
    <property type="match status" value="1"/>
</dbReference>
<evidence type="ECO:0000256" key="7">
    <source>
        <dbReference type="SAM" id="MobiDB-lite"/>
    </source>
</evidence>
<evidence type="ECO:0000259" key="8">
    <source>
        <dbReference type="SMART" id="SM01372"/>
    </source>
</evidence>
<name>A0ABD0UMI5_DENTH</name>
<dbReference type="FunFam" id="1.10.10.10:FF:000008">
    <property type="entry name" value="E2F transcription factor 1"/>
    <property type="match status" value="1"/>
</dbReference>
<dbReference type="InterPro" id="IPR036390">
    <property type="entry name" value="WH_DNA-bd_sf"/>
</dbReference>
<comment type="similarity">
    <text evidence="1 6">Belongs to the E2F/DP family.</text>
</comment>
<sequence length="451" mass="49918">MAGAAESSCSMERPVNLQPQLPPPRPASSQILHPGSKQHFPFPPSSSTAGGIFDRRVLTSLTASVSDEKRNGKEMVPAPEPSSKTINGTIDHAGPSRQLVAGKEQKESFNNHLSPSLTGVKRQRTPKSSRNKKSVQYDPGPCDGYPVSALSTCRYDSSLGLLTKKFINLLQQAEDGTLDLNKAAEILDVQKRRIYDITNVLEGVGLIVKQLKNRIHWKGFDMSRPMEMGAEIAGLKAEIQSLESEDCRLDAMICNMQENLLSLSEDESNQKWLYLTKEDISSIPCFQNSTLIAVKAPHGTSLEVPNPDEGLEFPQRQYQMLLRSSMGPIDCYLLSNHEERFEPPNLDQHFAAMDLSVQSSCPNMSCMMAPRPGDKCFLSTADQQEQAEANKNSSDANILRDSIGGIVKITPCDDVSDYWLLSEDGYSVSESWRAAYKMISKFFSKCKFPLS</sequence>
<feature type="region of interest" description="Disordered" evidence="7">
    <location>
        <begin position="1"/>
        <end position="139"/>
    </location>
</feature>
<dbReference type="EMBL" id="JANQDX010000013">
    <property type="protein sequence ID" value="KAL0913930.1"/>
    <property type="molecule type" value="Genomic_DNA"/>
</dbReference>
<organism evidence="9 10">
    <name type="scientific">Dendrobium thyrsiflorum</name>
    <name type="common">Pinecone-like raceme dendrobium</name>
    <name type="synonym">Orchid</name>
    <dbReference type="NCBI Taxonomy" id="117978"/>
    <lineage>
        <taxon>Eukaryota</taxon>
        <taxon>Viridiplantae</taxon>
        <taxon>Streptophyta</taxon>
        <taxon>Embryophyta</taxon>
        <taxon>Tracheophyta</taxon>
        <taxon>Spermatophyta</taxon>
        <taxon>Magnoliopsida</taxon>
        <taxon>Liliopsida</taxon>
        <taxon>Asparagales</taxon>
        <taxon>Orchidaceae</taxon>
        <taxon>Epidendroideae</taxon>
        <taxon>Malaxideae</taxon>
        <taxon>Dendrobiinae</taxon>
        <taxon>Dendrobium</taxon>
    </lineage>
</organism>
<evidence type="ECO:0000256" key="3">
    <source>
        <dbReference type="ARBA" id="ARBA00023125"/>
    </source>
</evidence>